<protein>
    <submittedName>
        <fullName evidence="5">Uncharacterized protein</fullName>
    </submittedName>
</protein>
<proteinExistence type="predicted"/>
<feature type="coiled-coil region" evidence="3">
    <location>
        <begin position="323"/>
        <end position="350"/>
    </location>
</feature>
<dbReference type="OrthoDB" id="687110at2759"/>
<evidence type="ECO:0000256" key="3">
    <source>
        <dbReference type="SAM" id="Coils"/>
    </source>
</evidence>
<dbReference type="AlphaFoldDB" id="A0A7J0DUS3"/>
<dbReference type="Proteomes" id="UP000585474">
    <property type="component" value="Unassembled WGS sequence"/>
</dbReference>
<keyword evidence="3" id="KW-0175">Coiled coil</keyword>
<name>A0A7J0DUS3_9ERIC</name>
<accession>A0A7J0DUS3</accession>
<dbReference type="Pfam" id="PF05266">
    <property type="entry name" value="DUF724"/>
    <property type="match status" value="1"/>
</dbReference>
<evidence type="ECO:0000256" key="4">
    <source>
        <dbReference type="SAM" id="MobiDB-lite"/>
    </source>
</evidence>
<reference evidence="6" key="1">
    <citation type="submission" date="2019-07" db="EMBL/GenBank/DDBJ databases">
        <title>De Novo Assembly of kiwifruit Actinidia rufa.</title>
        <authorList>
            <person name="Sugita-Konishi S."/>
            <person name="Sato K."/>
            <person name="Mori E."/>
            <person name="Abe Y."/>
            <person name="Kisaki G."/>
            <person name="Hamano K."/>
            <person name="Suezawa K."/>
            <person name="Otani M."/>
            <person name="Fukuda T."/>
            <person name="Manabe T."/>
            <person name="Gomi K."/>
            <person name="Tabuchi M."/>
            <person name="Akimitsu K."/>
            <person name="Kataoka I."/>
        </authorList>
    </citation>
    <scope>NUCLEOTIDE SEQUENCE [LARGE SCALE GENOMIC DNA]</scope>
    <source>
        <strain evidence="6">cv. Fuchu</strain>
    </source>
</reference>
<sequence length="448" mass="50612">MIIDEKQNGDLVAADGIVVKDCITITWVECKKLPNSPTRRKNDISSLTKMSPAKKLKLQNEKVMQAASNNLEKPSLKKGGGDTGVNVESRIQDSRDSSIVKRDEHFRADSMTREVGTAMDEVLSNVSNEQPPSMWLEGKCSLTTVNGARVFPNRTIRHCTETSERQPKIVMHAAETSERQTKTAALNGNAEIVSDANQGLPFLKTSILWETIESMEIFHVMPQKPHFRPLYSYKESSREGLALGCMVNFSIAVKKISELQFDDPRSSIEDCLGILLDLEGHGFDVKMARDRFTRLLQIKDRQELPQDKSKEVESRIMEHIHENSKIDIEIDEIDKQIRELQEKRALACEEAIDLETIESMRSVSKAFRARISFVVEIDEIDKQIRELQEKRALAMSRKKIKDSETAFLRSELKIVKDSIKSIQIAFEELAAAPLVEAGPRMSLCGKVI</sequence>
<keyword evidence="1" id="KW-0813">Transport</keyword>
<evidence type="ECO:0000256" key="2">
    <source>
        <dbReference type="ARBA" id="ARBA00022604"/>
    </source>
</evidence>
<comment type="caution">
    <text evidence="5">The sequence shown here is derived from an EMBL/GenBank/DDBJ whole genome shotgun (WGS) entry which is preliminary data.</text>
</comment>
<organism evidence="5 6">
    <name type="scientific">Actinidia rufa</name>
    <dbReference type="NCBI Taxonomy" id="165716"/>
    <lineage>
        <taxon>Eukaryota</taxon>
        <taxon>Viridiplantae</taxon>
        <taxon>Streptophyta</taxon>
        <taxon>Embryophyta</taxon>
        <taxon>Tracheophyta</taxon>
        <taxon>Spermatophyta</taxon>
        <taxon>Magnoliopsida</taxon>
        <taxon>eudicotyledons</taxon>
        <taxon>Gunneridae</taxon>
        <taxon>Pentapetalae</taxon>
        <taxon>asterids</taxon>
        <taxon>Ericales</taxon>
        <taxon>Actinidiaceae</taxon>
        <taxon>Actinidia</taxon>
    </lineage>
</organism>
<gene>
    <name evidence="5" type="ORF">Acr_00g0083200</name>
</gene>
<evidence type="ECO:0000256" key="1">
    <source>
        <dbReference type="ARBA" id="ARBA00022448"/>
    </source>
</evidence>
<keyword evidence="2" id="KW-0341">Growth regulation</keyword>
<dbReference type="EMBL" id="BJWL01000410">
    <property type="protein sequence ID" value="GFS43039.1"/>
    <property type="molecule type" value="Genomic_DNA"/>
</dbReference>
<feature type="region of interest" description="Disordered" evidence="4">
    <location>
        <begin position="67"/>
        <end position="87"/>
    </location>
</feature>
<keyword evidence="6" id="KW-1185">Reference proteome</keyword>
<evidence type="ECO:0000313" key="5">
    <source>
        <dbReference type="EMBL" id="GFS43039.1"/>
    </source>
</evidence>
<dbReference type="InterPro" id="IPR007930">
    <property type="entry name" value="DUF724"/>
</dbReference>
<evidence type="ECO:0000313" key="6">
    <source>
        <dbReference type="Proteomes" id="UP000585474"/>
    </source>
</evidence>